<feature type="transmembrane region" description="Helical" evidence="1">
    <location>
        <begin position="66"/>
        <end position="89"/>
    </location>
</feature>
<keyword evidence="1" id="KW-0812">Transmembrane</keyword>
<keyword evidence="3" id="KW-1185">Reference proteome</keyword>
<evidence type="ECO:0000313" key="2">
    <source>
        <dbReference type="EMBL" id="PWZ03114.1"/>
    </source>
</evidence>
<evidence type="ECO:0000256" key="1">
    <source>
        <dbReference type="SAM" id="Phobius"/>
    </source>
</evidence>
<name>A0A317XXW8_9BASI</name>
<dbReference type="InParanoid" id="A0A317XXW8"/>
<keyword evidence="1" id="KW-1133">Transmembrane helix</keyword>
<reference evidence="2 3" key="1">
    <citation type="journal article" date="2018" name="Mol. Biol. Evol.">
        <title>Broad Genomic Sampling Reveals a Smut Pathogenic Ancestry of the Fungal Clade Ustilaginomycotina.</title>
        <authorList>
            <person name="Kijpornyongpan T."/>
            <person name="Mondo S.J."/>
            <person name="Barry K."/>
            <person name="Sandor L."/>
            <person name="Lee J."/>
            <person name="Lipzen A."/>
            <person name="Pangilinan J."/>
            <person name="LaButti K."/>
            <person name="Hainaut M."/>
            <person name="Henrissat B."/>
            <person name="Grigoriev I.V."/>
            <person name="Spatafora J.W."/>
            <person name="Aime M.C."/>
        </authorList>
    </citation>
    <scope>NUCLEOTIDE SEQUENCE [LARGE SCALE GENOMIC DNA]</scope>
    <source>
        <strain evidence="2 3">MCA 3645</strain>
    </source>
</reference>
<dbReference type="OrthoDB" id="3362298at2759"/>
<feature type="transmembrane region" description="Helical" evidence="1">
    <location>
        <begin position="33"/>
        <end position="54"/>
    </location>
</feature>
<gene>
    <name evidence="2" type="ORF">BCV70DRAFT_214584</name>
</gene>
<protein>
    <submittedName>
        <fullName evidence="2">Uncharacterized protein</fullName>
    </submittedName>
</protein>
<keyword evidence="1" id="KW-0472">Membrane</keyword>
<evidence type="ECO:0000313" key="3">
    <source>
        <dbReference type="Proteomes" id="UP000246740"/>
    </source>
</evidence>
<dbReference type="Proteomes" id="UP000246740">
    <property type="component" value="Unassembled WGS sequence"/>
</dbReference>
<dbReference type="AlphaFoldDB" id="A0A317XXW8"/>
<accession>A0A317XXW8</accession>
<dbReference type="EMBL" id="KZ819188">
    <property type="protein sequence ID" value="PWZ03114.1"/>
    <property type="molecule type" value="Genomic_DNA"/>
</dbReference>
<proteinExistence type="predicted"/>
<organism evidence="2 3">
    <name type="scientific">Testicularia cyperi</name>
    <dbReference type="NCBI Taxonomy" id="1882483"/>
    <lineage>
        <taxon>Eukaryota</taxon>
        <taxon>Fungi</taxon>
        <taxon>Dikarya</taxon>
        <taxon>Basidiomycota</taxon>
        <taxon>Ustilaginomycotina</taxon>
        <taxon>Ustilaginomycetes</taxon>
        <taxon>Ustilaginales</taxon>
        <taxon>Anthracoideaceae</taxon>
        <taxon>Testicularia</taxon>
    </lineage>
</organism>
<sequence length="246" mass="27653">MSGQFRLHPEPGEHKNAQFKLGRSAFETIRRGGVGALLLVPHLLLPIYGIYVVINRFEFWNNKLEDYVGVLVALIEGLSFGAIVGLAMLRYGTAGKAIKGRRIEKTATDEEDLKQARVEVALRSAVYVFFAALLWEYLVQSKYSPLADEYARKTSSGLMTASSGVRKFFNNESLLPNTVEGRNQMAGVGLNWDIKDRIQNAPRVTVPGFKKVPQKSAFLRAWEWTWNKVTSGPRPGLFEIGPRNWH</sequence>